<dbReference type="SMART" id="SM00331">
    <property type="entry name" value="PP2C_SIG"/>
    <property type="match status" value="1"/>
</dbReference>
<sequence>MSQQAHPKSAAEALQLLQKHNTVLLKDQLAGRVMQDQIRPVSPWQYQGIKFESYFLPALHLSGDSLDYFVLDNGRIFFYLADVAGSGTSAALLSMLLKSITREYLYAQPVPIDVTPAAILRHINQRLLTYHAERHITLICGIIDLQHNLLRWSVGGHLPLPVLYSEGKAQFLFGEGQPVGLFEDGQYNDEQMPLPHAFSLSLFSDGVFDVLPEEGLVDSEAALPSLVSAVCGDYKKMIDCLGLANCINMPDDIAILVLSRNLA</sequence>
<feature type="domain" description="PPM-type phosphatase" evidence="2">
    <location>
        <begin position="46"/>
        <end position="260"/>
    </location>
</feature>
<dbReference type="Proteomes" id="UP001294570">
    <property type="component" value="Unassembled WGS sequence"/>
</dbReference>
<dbReference type="Gene3D" id="3.60.40.10">
    <property type="entry name" value="PPM-type phosphatase domain"/>
    <property type="match status" value="1"/>
</dbReference>
<dbReference type="PANTHER" id="PTHR43156">
    <property type="entry name" value="STAGE II SPORULATION PROTEIN E-RELATED"/>
    <property type="match status" value="1"/>
</dbReference>
<comment type="caution">
    <text evidence="3">The sequence shown here is derived from an EMBL/GenBank/DDBJ whole genome shotgun (WGS) entry which is preliminary data.</text>
</comment>
<gene>
    <name evidence="3" type="ORF">TOI97_04895</name>
</gene>
<accession>A0ABU5GTE9</accession>
<dbReference type="GO" id="GO:0004722">
    <property type="term" value="F:protein serine/threonine phosphatase activity"/>
    <property type="evidence" value="ECO:0007669"/>
    <property type="project" value="UniProtKB-EC"/>
</dbReference>
<reference evidence="3 4" key="1">
    <citation type="submission" date="2023-12" db="EMBL/GenBank/DDBJ databases">
        <title>Denitrificimonas halotolerans sp. nov.,a novel species isolated from landfill leachate.</title>
        <authorList>
            <person name="Wang S."/>
        </authorList>
    </citation>
    <scope>NUCLEOTIDE SEQUENCE [LARGE SCALE GENOMIC DNA]</scope>
    <source>
        <strain evidence="3 4">JX-1</strain>
    </source>
</reference>
<evidence type="ECO:0000313" key="4">
    <source>
        <dbReference type="Proteomes" id="UP001294570"/>
    </source>
</evidence>
<organism evidence="3 4">
    <name type="scientific">Denitrificimonas halotolerans</name>
    <dbReference type="NCBI Taxonomy" id="3098930"/>
    <lineage>
        <taxon>Bacteria</taxon>
        <taxon>Pseudomonadati</taxon>
        <taxon>Pseudomonadota</taxon>
        <taxon>Gammaproteobacteria</taxon>
        <taxon>Pseudomonadales</taxon>
        <taxon>Pseudomonadaceae</taxon>
        <taxon>Denitrificimonas</taxon>
    </lineage>
</organism>
<dbReference type="InterPro" id="IPR001932">
    <property type="entry name" value="PPM-type_phosphatase-like_dom"/>
</dbReference>
<proteinExistence type="predicted"/>
<dbReference type="EMBL" id="JAXIVU010000004">
    <property type="protein sequence ID" value="MDY7218908.1"/>
    <property type="molecule type" value="Genomic_DNA"/>
</dbReference>
<dbReference type="InterPro" id="IPR036457">
    <property type="entry name" value="PPM-type-like_dom_sf"/>
</dbReference>
<dbReference type="Pfam" id="PF07228">
    <property type="entry name" value="SpoIIE"/>
    <property type="match status" value="1"/>
</dbReference>
<dbReference type="SUPFAM" id="SSF81606">
    <property type="entry name" value="PP2C-like"/>
    <property type="match status" value="1"/>
</dbReference>
<dbReference type="EC" id="3.1.3.16" evidence="3"/>
<evidence type="ECO:0000313" key="3">
    <source>
        <dbReference type="EMBL" id="MDY7218908.1"/>
    </source>
</evidence>
<dbReference type="InterPro" id="IPR052016">
    <property type="entry name" value="Bact_Sigma-Reg"/>
</dbReference>
<dbReference type="PANTHER" id="PTHR43156:SF2">
    <property type="entry name" value="STAGE II SPORULATION PROTEIN E"/>
    <property type="match status" value="1"/>
</dbReference>
<keyword evidence="4" id="KW-1185">Reference proteome</keyword>
<keyword evidence="1 3" id="KW-0378">Hydrolase</keyword>
<evidence type="ECO:0000259" key="2">
    <source>
        <dbReference type="SMART" id="SM00331"/>
    </source>
</evidence>
<evidence type="ECO:0000256" key="1">
    <source>
        <dbReference type="ARBA" id="ARBA00022801"/>
    </source>
</evidence>
<name>A0ABU5GTE9_9GAMM</name>
<dbReference type="RefSeq" id="WP_321552997.1">
    <property type="nucleotide sequence ID" value="NZ_JAXIVU010000004.1"/>
</dbReference>
<protein>
    <submittedName>
        <fullName evidence="3">PP2C family protein-serine/threonine phosphatase</fullName>
        <ecNumber evidence="3">3.1.3.16</ecNumber>
    </submittedName>
</protein>